<protein>
    <submittedName>
        <fullName evidence="2">Extracellular solute-binding protein family 1</fullName>
    </submittedName>
</protein>
<dbReference type="PANTHER" id="PTHR43649:SF14">
    <property type="entry name" value="BLR3389 PROTEIN"/>
    <property type="match status" value="1"/>
</dbReference>
<feature type="chain" id="PRO_5038507008" evidence="1">
    <location>
        <begin position="24"/>
        <end position="438"/>
    </location>
</feature>
<dbReference type="SUPFAM" id="SSF53850">
    <property type="entry name" value="Periplasmic binding protein-like II"/>
    <property type="match status" value="1"/>
</dbReference>
<dbReference type="Gene3D" id="3.40.190.10">
    <property type="entry name" value="Periplasmic binding protein-like II"/>
    <property type="match status" value="3"/>
</dbReference>
<dbReference type="OrthoDB" id="2515046at2"/>
<dbReference type="InterPro" id="IPR006059">
    <property type="entry name" value="SBP"/>
</dbReference>
<name>C7R599_JONDD</name>
<dbReference type="PROSITE" id="PS51257">
    <property type="entry name" value="PROKAR_LIPOPROTEIN"/>
    <property type="match status" value="1"/>
</dbReference>
<dbReference type="AlphaFoldDB" id="C7R599"/>
<keyword evidence="3" id="KW-1185">Reference proteome</keyword>
<sequence length="438" mass="46362">MATRNTRFAVGALAGTLALTLTACGGSDSDNAPTQAPTNASGELSGELTVWAWDQTITDVAEAFTAEHPDVTVDVVNVGTGNDQYVALQNAVAAESGGPDLAQIEYYAVPQFSIGQALADIGPMGADELDGTFTTGPWSAVAQGDNVWGLPLDSGPMAMFYNKEVFDANNVDVPTTWDEFLDAARTLKEQGIYIVNDTGDAGFTTSMIWQAGGRPYQVNDTTVSVDFADEGTAKFAELWQTMIDEELVAPISSWSDEWYQALGDGSVASLVIGAWMPGNLETGVPAGAGKWAVADMPQWSDSEFTTSENGGSSMAVMKGSDNQALAYEFLEFTAAGEGIDIRVDGGAFPATVDTLNEPGFLDREFEYFGGQKVNEVLAKSAEGVAEGWQYLPFQVYANSVFNDFSANAYNGSTPLADALTQWGDASATYGGQQGFTIE</sequence>
<feature type="signal peptide" evidence="1">
    <location>
        <begin position="1"/>
        <end position="23"/>
    </location>
</feature>
<evidence type="ECO:0000313" key="3">
    <source>
        <dbReference type="Proteomes" id="UP000000628"/>
    </source>
</evidence>
<dbReference type="HOGENOM" id="CLU_031285_2_0_11"/>
<dbReference type="Proteomes" id="UP000000628">
    <property type="component" value="Chromosome"/>
</dbReference>
<dbReference type="EMBL" id="CP001706">
    <property type="protein sequence ID" value="ACV07777.1"/>
    <property type="molecule type" value="Genomic_DNA"/>
</dbReference>
<dbReference type="eggNOG" id="COG1653">
    <property type="taxonomic scope" value="Bacteria"/>
</dbReference>
<dbReference type="Pfam" id="PF01547">
    <property type="entry name" value="SBP_bac_1"/>
    <property type="match status" value="1"/>
</dbReference>
<accession>C7R599</accession>
<dbReference type="KEGG" id="jde:Jden_0101"/>
<gene>
    <name evidence="2" type="ordered locus">Jden_0101</name>
</gene>
<reference evidence="2 3" key="1">
    <citation type="journal article" date="2009" name="Stand. Genomic Sci.">
        <title>Complete genome sequence of Jonesia denitrificans type strain (Prevot 55134).</title>
        <authorList>
            <person name="Pukall R."/>
            <person name="Gehrich-Schroter G."/>
            <person name="Lapidus A."/>
            <person name="Nolan M."/>
            <person name="Glavina Del Rio T."/>
            <person name="Lucas S."/>
            <person name="Chen F."/>
            <person name="Tice H."/>
            <person name="Pitluck S."/>
            <person name="Cheng J.F."/>
            <person name="Copeland A."/>
            <person name="Saunders E."/>
            <person name="Brettin T."/>
            <person name="Detter J.C."/>
            <person name="Bruce D."/>
            <person name="Goodwin L."/>
            <person name="Pati A."/>
            <person name="Ivanova N."/>
            <person name="Mavromatis K."/>
            <person name="Ovchinnikova G."/>
            <person name="Chen A."/>
            <person name="Palaniappan K."/>
            <person name="Land M."/>
            <person name="Hauser L."/>
            <person name="Chang Y.J."/>
            <person name="Jeffries C.D."/>
            <person name="Chain P."/>
            <person name="Goker M."/>
            <person name="Bristow J."/>
            <person name="Eisen J.A."/>
            <person name="Markowitz V."/>
            <person name="Hugenholtz P."/>
            <person name="Kyrpides N.C."/>
            <person name="Klenk H.P."/>
            <person name="Han C."/>
        </authorList>
    </citation>
    <scope>NUCLEOTIDE SEQUENCE [LARGE SCALE GENOMIC DNA]</scope>
    <source>
        <strain evidence="3">ATCC 14870 / DSM 20603 / BCRC 15368 / CIP 55.134 / JCM 11481 / NBRC 15587 / NCTC 10816 / Prevot 55134</strain>
    </source>
</reference>
<dbReference type="PANTHER" id="PTHR43649">
    <property type="entry name" value="ARABINOSE-BINDING PROTEIN-RELATED"/>
    <property type="match status" value="1"/>
</dbReference>
<dbReference type="RefSeq" id="WP_012805882.1">
    <property type="nucleotide sequence ID" value="NC_013174.1"/>
</dbReference>
<organism evidence="2 3">
    <name type="scientific">Jonesia denitrificans (strain ATCC 14870 / DSM 20603 / BCRC 15368 / CIP 55.134 / JCM 11481 / NBRC 15587 / NCTC 10816 / Prevot 55134)</name>
    <name type="common">Listeria denitrificans</name>
    <dbReference type="NCBI Taxonomy" id="471856"/>
    <lineage>
        <taxon>Bacteria</taxon>
        <taxon>Bacillati</taxon>
        <taxon>Actinomycetota</taxon>
        <taxon>Actinomycetes</taxon>
        <taxon>Micrococcales</taxon>
        <taxon>Jonesiaceae</taxon>
        <taxon>Jonesia</taxon>
    </lineage>
</organism>
<dbReference type="STRING" id="471856.Jden_0101"/>
<keyword evidence="1" id="KW-0732">Signal</keyword>
<evidence type="ECO:0000313" key="2">
    <source>
        <dbReference type="EMBL" id="ACV07777.1"/>
    </source>
</evidence>
<evidence type="ECO:0000256" key="1">
    <source>
        <dbReference type="SAM" id="SignalP"/>
    </source>
</evidence>
<proteinExistence type="predicted"/>
<dbReference type="InterPro" id="IPR050490">
    <property type="entry name" value="Bact_solute-bd_prot1"/>
</dbReference>